<reference evidence="2 4" key="1">
    <citation type="submission" date="2018-06" db="EMBL/GenBank/DDBJ databases">
        <title>Genomic Encyclopedia of Archaeal and Bacterial Type Strains, Phase II (KMG-II): from individual species to whole genera.</title>
        <authorList>
            <person name="Goeker M."/>
        </authorList>
    </citation>
    <scope>NUCLEOTIDE SEQUENCE [LARGE SCALE GENOMIC DNA]</scope>
    <source>
        <strain evidence="2 4">DSM 22686</strain>
    </source>
</reference>
<gene>
    <name evidence="3" type="ORF">ESW18_16860</name>
    <name evidence="2" type="ORF">LV84_03345</name>
</gene>
<dbReference type="NCBIfam" id="TIGR03915">
    <property type="entry name" value="SAM_7_link_chp"/>
    <property type="match status" value="1"/>
</dbReference>
<dbReference type="InterPro" id="IPR025404">
    <property type="entry name" value="DUF4130"/>
</dbReference>
<protein>
    <submittedName>
        <fullName evidence="2 3">DNA metabolism protein</fullName>
    </submittedName>
</protein>
<name>A0A2W7RBM3_9BACT</name>
<dbReference type="Proteomes" id="UP000249115">
    <property type="component" value="Unassembled WGS sequence"/>
</dbReference>
<proteinExistence type="predicted"/>
<evidence type="ECO:0000313" key="2">
    <source>
        <dbReference type="EMBL" id="PZX53137.1"/>
    </source>
</evidence>
<evidence type="ECO:0000313" key="3">
    <source>
        <dbReference type="EMBL" id="TXD76415.1"/>
    </source>
</evidence>
<dbReference type="EMBL" id="QKZU01000013">
    <property type="protein sequence ID" value="PZX53137.1"/>
    <property type="molecule type" value="Genomic_DNA"/>
</dbReference>
<dbReference type="RefSeq" id="WP_086502537.1">
    <property type="nucleotide sequence ID" value="NZ_MSSV01000017.1"/>
</dbReference>
<dbReference type="Pfam" id="PF13566">
    <property type="entry name" value="DUF4130"/>
    <property type="match status" value="1"/>
</dbReference>
<evidence type="ECO:0000313" key="5">
    <source>
        <dbReference type="Proteomes" id="UP000321927"/>
    </source>
</evidence>
<accession>A0A2W7RBM3</accession>
<dbReference type="AlphaFoldDB" id="A0A2W7RBM3"/>
<dbReference type="Proteomes" id="UP000321927">
    <property type="component" value="Unassembled WGS sequence"/>
</dbReference>
<evidence type="ECO:0000259" key="1">
    <source>
        <dbReference type="Pfam" id="PF13566"/>
    </source>
</evidence>
<sequence length="259" mass="30831">MIKLQDSILVYDGSFDGFLTCVFEVYELKLKQVFIYREGLAQESLFGSSKEVITDPIKADRVWKGISKKTSATGKTRIYYAFLSEKAEVENLLLRYIQYALRSEIQIDSDFANEDVLKVTQIAKSVGREKHRMEAFVRFRLTKDEFYFATIEPDFNVLPLISKHFKRRYADQKWIIYDLKRHYGIFYDLEKVDIIHLTLPENFNATQSSSEFFADEELEFQTLWQDYFKSTNIPSRKNMKLHIQHVPKRYWKYLSEKIE</sequence>
<keyword evidence="5" id="KW-1185">Reference proteome</keyword>
<evidence type="ECO:0000313" key="4">
    <source>
        <dbReference type="Proteomes" id="UP000249115"/>
    </source>
</evidence>
<reference evidence="3 5" key="2">
    <citation type="submission" date="2019-08" db="EMBL/GenBank/DDBJ databases">
        <title>Genome of Algoriphagus ratkowskyi IC026.</title>
        <authorList>
            <person name="Bowman J.P."/>
        </authorList>
    </citation>
    <scope>NUCLEOTIDE SEQUENCE [LARGE SCALE GENOMIC DNA]</scope>
    <source>
        <strain evidence="3 5">IC026</strain>
    </source>
</reference>
<organism evidence="2 4">
    <name type="scientific">Algoriphagus ratkowskyi</name>
    <dbReference type="NCBI Taxonomy" id="57028"/>
    <lineage>
        <taxon>Bacteria</taxon>
        <taxon>Pseudomonadati</taxon>
        <taxon>Bacteroidota</taxon>
        <taxon>Cytophagia</taxon>
        <taxon>Cytophagales</taxon>
        <taxon>Cyclobacteriaceae</taxon>
        <taxon>Algoriphagus</taxon>
    </lineage>
</organism>
<dbReference type="InterPro" id="IPR023875">
    <property type="entry name" value="DNA_repair_put"/>
</dbReference>
<dbReference type="OrthoDB" id="5290748at2"/>
<comment type="caution">
    <text evidence="2">The sequence shown here is derived from an EMBL/GenBank/DDBJ whole genome shotgun (WGS) entry which is preliminary data.</text>
</comment>
<feature type="domain" description="DUF4130" evidence="1">
    <location>
        <begin position="88"/>
        <end position="256"/>
    </location>
</feature>
<dbReference type="EMBL" id="VORV01000012">
    <property type="protein sequence ID" value="TXD76415.1"/>
    <property type="molecule type" value="Genomic_DNA"/>
</dbReference>